<keyword evidence="2" id="KW-0472">Membrane</keyword>
<gene>
    <name evidence="3" type="ORF">CDD82_616</name>
</gene>
<keyword evidence="2" id="KW-0812">Transmembrane</keyword>
<protein>
    <submittedName>
        <fullName evidence="3">Uncharacterized protein</fullName>
    </submittedName>
</protein>
<evidence type="ECO:0000313" key="4">
    <source>
        <dbReference type="Proteomes" id="UP000224854"/>
    </source>
</evidence>
<evidence type="ECO:0000256" key="1">
    <source>
        <dbReference type="SAM" id="MobiDB-lite"/>
    </source>
</evidence>
<proteinExistence type="predicted"/>
<feature type="compositionally biased region" description="Basic and acidic residues" evidence="1">
    <location>
        <begin position="157"/>
        <end position="173"/>
    </location>
</feature>
<sequence>MVKKRNLGGFAGPLDSTSTLTRHRVGRAGAPISNSLIIALIGISSGYGFLDGLLEPSWRPCLDSFYGCLSIATKCSGLDVASTSRIRGGRCTGVDSCAAVIAVRHPTTTEFDSLFQPYILSTVYTGALYWGSGSWILGFQHQWKQSRRPLPSKGRGRRPDHTATNPEKQRHGLLDIAGGNASSESVNDCPESHGSDP</sequence>
<keyword evidence="2" id="KW-1133">Transmembrane helix</keyword>
<feature type="region of interest" description="Disordered" evidence="1">
    <location>
        <begin position="147"/>
        <end position="197"/>
    </location>
</feature>
<name>A0A2C5YM34_9HYPO</name>
<reference evidence="3 4" key="1">
    <citation type="submission" date="2017-06" db="EMBL/GenBank/DDBJ databases">
        <title>Ant-infecting Ophiocordyceps genomes reveal a high diversity of potential behavioral manipulation genes and a possible major role for enterotoxins.</title>
        <authorList>
            <person name="De Bekker C."/>
            <person name="Evans H.C."/>
            <person name="Brachmann A."/>
            <person name="Hughes D.P."/>
        </authorList>
    </citation>
    <scope>NUCLEOTIDE SEQUENCE [LARGE SCALE GENOMIC DNA]</scope>
    <source>
        <strain evidence="3 4">1348a</strain>
    </source>
</reference>
<organism evidence="3 4">
    <name type="scientific">Ophiocordyceps australis</name>
    <dbReference type="NCBI Taxonomy" id="1399860"/>
    <lineage>
        <taxon>Eukaryota</taxon>
        <taxon>Fungi</taxon>
        <taxon>Dikarya</taxon>
        <taxon>Ascomycota</taxon>
        <taxon>Pezizomycotina</taxon>
        <taxon>Sordariomycetes</taxon>
        <taxon>Hypocreomycetidae</taxon>
        <taxon>Hypocreales</taxon>
        <taxon>Ophiocordycipitaceae</taxon>
        <taxon>Ophiocordyceps</taxon>
    </lineage>
</organism>
<keyword evidence="4" id="KW-1185">Reference proteome</keyword>
<feature type="transmembrane region" description="Helical" evidence="2">
    <location>
        <begin position="118"/>
        <end position="139"/>
    </location>
</feature>
<feature type="transmembrane region" description="Helical" evidence="2">
    <location>
        <begin position="32"/>
        <end position="50"/>
    </location>
</feature>
<comment type="caution">
    <text evidence="3">The sequence shown here is derived from an EMBL/GenBank/DDBJ whole genome shotgun (WGS) entry which is preliminary data.</text>
</comment>
<evidence type="ECO:0000313" key="3">
    <source>
        <dbReference type="EMBL" id="PHH68362.1"/>
    </source>
</evidence>
<dbReference type="EMBL" id="NJEU01001151">
    <property type="protein sequence ID" value="PHH68362.1"/>
    <property type="molecule type" value="Genomic_DNA"/>
</dbReference>
<dbReference type="AlphaFoldDB" id="A0A2C5YM34"/>
<evidence type="ECO:0000256" key="2">
    <source>
        <dbReference type="SAM" id="Phobius"/>
    </source>
</evidence>
<dbReference type="Proteomes" id="UP000224854">
    <property type="component" value="Unassembled WGS sequence"/>
</dbReference>
<accession>A0A2C5YM34</accession>